<evidence type="ECO:0008006" key="3">
    <source>
        <dbReference type="Google" id="ProtNLM"/>
    </source>
</evidence>
<dbReference type="OrthoDB" id="2894845at2759"/>
<dbReference type="EMBL" id="ML769936">
    <property type="protein sequence ID" value="KAE9385883.1"/>
    <property type="molecule type" value="Genomic_DNA"/>
</dbReference>
<gene>
    <name evidence="1" type="ORF">BT96DRAFT_928591</name>
</gene>
<sequence>MLPMLPEELLHSIVEYLAYKPRLPDERSKFKRASPELLSLSVVDQRLRRTCLPFLFANIYIRTETDAEKFLDYCSVSLLCPTFTKVLKLHKFFRRREEGLEIMRTILPSLKRLLAIDLEESRTNIIFLEAILEHPSVSTVLVRSLRHLPNSFLQLNMSKFVLSHENFQPHNSTLERWLGQGTRLSRLDVRNTELLDEEFGLRNFKGIEELNLFIHRLPVSLSWLPRFTSSHPYLHQLWLNDDAHQTFPLHTPSFIHPFTEEFRKQGFNEDCRISRVGLGRVTSGSQEWHVTGLTIVATSSLKEILALIFSSFPALEALSLDLSFHKDKYSFDDIVCALAPFSSLRTLSLCCVFGRLLFGCNKHWQPIRLVDKDDIIQVLAGCAETAVLSYTSRLAQCMTSLENCYIDDCGYANKSCTGRKWSLTGWLRVCGSQDVAGEALRVYAGRGLLSP</sequence>
<organism evidence="1 2">
    <name type="scientific">Gymnopus androsaceus JB14</name>
    <dbReference type="NCBI Taxonomy" id="1447944"/>
    <lineage>
        <taxon>Eukaryota</taxon>
        <taxon>Fungi</taxon>
        <taxon>Dikarya</taxon>
        <taxon>Basidiomycota</taxon>
        <taxon>Agaricomycotina</taxon>
        <taxon>Agaricomycetes</taxon>
        <taxon>Agaricomycetidae</taxon>
        <taxon>Agaricales</taxon>
        <taxon>Marasmiineae</taxon>
        <taxon>Omphalotaceae</taxon>
        <taxon>Gymnopus</taxon>
    </lineage>
</organism>
<dbReference type="AlphaFoldDB" id="A0A6A4GKK0"/>
<reference evidence="1" key="1">
    <citation type="journal article" date="2019" name="Environ. Microbiol.">
        <title>Fungal ecological strategies reflected in gene transcription - a case study of two litter decomposers.</title>
        <authorList>
            <person name="Barbi F."/>
            <person name="Kohler A."/>
            <person name="Barry K."/>
            <person name="Baskaran P."/>
            <person name="Daum C."/>
            <person name="Fauchery L."/>
            <person name="Ihrmark K."/>
            <person name="Kuo A."/>
            <person name="LaButti K."/>
            <person name="Lipzen A."/>
            <person name="Morin E."/>
            <person name="Grigoriev I.V."/>
            <person name="Henrissat B."/>
            <person name="Lindahl B."/>
            <person name="Martin F."/>
        </authorList>
    </citation>
    <scope>NUCLEOTIDE SEQUENCE</scope>
    <source>
        <strain evidence="1">JB14</strain>
    </source>
</reference>
<dbReference type="SUPFAM" id="SSF52047">
    <property type="entry name" value="RNI-like"/>
    <property type="match status" value="1"/>
</dbReference>
<accession>A0A6A4GKK0</accession>
<proteinExistence type="predicted"/>
<dbReference type="Proteomes" id="UP000799118">
    <property type="component" value="Unassembled WGS sequence"/>
</dbReference>
<evidence type="ECO:0000313" key="2">
    <source>
        <dbReference type="Proteomes" id="UP000799118"/>
    </source>
</evidence>
<protein>
    <recommendedName>
        <fullName evidence="3">F-box domain-containing protein</fullName>
    </recommendedName>
</protein>
<keyword evidence="2" id="KW-1185">Reference proteome</keyword>
<name>A0A6A4GKK0_9AGAR</name>
<evidence type="ECO:0000313" key="1">
    <source>
        <dbReference type="EMBL" id="KAE9385883.1"/>
    </source>
</evidence>